<dbReference type="AlphaFoldDB" id="A0A9P4N136"/>
<evidence type="ECO:0000313" key="3">
    <source>
        <dbReference type="Proteomes" id="UP000799536"/>
    </source>
</evidence>
<feature type="compositionally biased region" description="Basic and acidic residues" evidence="1">
    <location>
        <begin position="271"/>
        <end position="294"/>
    </location>
</feature>
<feature type="compositionally biased region" description="Acidic residues" evidence="1">
    <location>
        <begin position="60"/>
        <end position="70"/>
    </location>
</feature>
<feature type="region of interest" description="Disordered" evidence="1">
    <location>
        <begin position="59"/>
        <end position="92"/>
    </location>
</feature>
<protein>
    <submittedName>
        <fullName evidence="2">Uncharacterized protein</fullName>
    </submittedName>
</protein>
<proteinExistence type="predicted"/>
<sequence length="304" mass="34386">MSARFSRYLALGHGKPSPTAQTAADGINPTQAVVRNGVDKTDTGVFAVLHELLFSRDPDADSEEWTDCSTDDALTPEKKQNGVSKSSIVSPFHPVTPEEEKELMPYMPALFHKVLPPCGAEVQIAYLRVVGTLRERWLAKRGLCDILDLCRALKNDLDIQAARFPPGSLRMTKARKPWRRENVFRFEIRWANYMLQEAQLLETPFTDEEELEKRKEDPVPVELHLRPQSPDVLRAWIDWNKIREMKKPTLPGLRGSFAESRNLTHLNALDEASKKVSDDQGRKEPGDPARREASLVDITNGSHI</sequence>
<dbReference type="EMBL" id="ML993903">
    <property type="protein sequence ID" value="KAF2203420.1"/>
    <property type="molecule type" value="Genomic_DNA"/>
</dbReference>
<name>A0A9P4N136_9PLEO</name>
<dbReference type="Proteomes" id="UP000799536">
    <property type="component" value="Unassembled WGS sequence"/>
</dbReference>
<feature type="region of interest" description="Disordered" evidence="1">
    <location>
        <begin position="268"/>
        <end position="304"/>
    </location>
</feature>
<comment type="caution">
    <text evidence="2">The sequence shown here is derived from an EMBL/GenBank/DDBJ whole genome shotgun (WGS) entry which is preliminary data.</text>
</comment>
<reference evidence="2" key="1">
    <citation type="journal article" date="2020" name="Stud. Mycol.">
        <title>101 Dothideomycetes genomes: a test case for predicting lifestyles and emergence of pathogens.</title>
        <authorList>
            <person name="Haridas S."/>
            <person name="Albert R."/>
            <person name="Binder M."/>
            <person name="Bloem J."/>
            <person name="Labutti K."/>
            <person name="Salamov A."/>
            <person name="Andreopoulos B."/>
            <person name="Baker S."/>
            <person name="Barry K."/>
            <person name="Bills G."/>
            <person name="Bluhm B."/>
            <person name="Cannon C."/>
            <person name="Castanera R."/>
            <person name="Culley D."/>
            <person name="Daum C."/>
            <person name="Ezra D."/>
            <person name="Gonzalez J."/>
            <person name="Henrissat B."/>
            <person name="Kuo A."/>
            <person name="Liang C."/>
            <person name="Lipzen A."/>
            <person name="Lutzoni F."/>
            <person name="Magnuson J."/>
            <person name="Mondo S."/>
            <person name="Nolan M."/>
            <person name="Ohm R."/>
            <person name="Pangilinan J."/>
            <person name="Park H.-J."/>
            <person name="Ramirez L."/>
            <person name="Alfaro M."/>
            <person name="Sun H."/>
            <person name="Tritt A."/>
            <person name="Yoshinaga Y."/>
            <person name="Zwiers L.-H."/>
            <person name="Turgeon B."/>
            <person name="Goodwin S."/>
            <person name="Spatafora J."/>
            <person name="Crous P."/>
            <person name="Grigoriev I."/>
        </authorList>
    </citation>
    <scope>NUCLEOTIDE SEQUENCE</scope>
    <source>
        <strain evidence="2">ATCC 74209</strain>
    </source>
</reference>
<gene>
    <name evidence="2" type="ORF">GQ43DRAFT_264735</name>
</gene>
<accession>A0A9P4N136</accession>
<keyword evidence="3" id="KW-1185">Reference proteome</keyword>
<evidence type="ECO:0000313" key="2">
    <source>
        <dbReference type="EMBL" id="KAF2203420.1"/>
    </source>
</evidence>
<organism evidence="2 3">
    <name type="scientific">Delitschia confertaspora ATCC 74209</name>
    <dbReference type="NCBI Taxonomy" id="1513339"/>
    <lineage>
        <taxon>Eukaryota</taxon>
        <taxon>Fungi</taxon>
        <taxon>Dikarya</taxon>
        <taxon>Ascomycota</taxon>
        <taxon>Pezizomycotina</taxon>
        <taxon>Dothideomycetes</taxon>
        <taxon>Pleosporomycetidae</taxon>
        <taxon>Pleosporales</taxon>
        <taxon>Delitschiaceae</taxon>
        <taxon>Delitschia</taxon>
    </lineage>
</organism>
<dbReference type="OrthoDB" id="3796452at2759"/>
<evidence type="ECO:0000256" key="1">
    <source>
        <dbReference type="SAM" id="MobiDB-lite"/>
    </source>
</evidence>